<dbReference type="Proteomes" id="UP000251960">
    <property type="component" value="Chromosome 1"/>
</dbReference>
<evidence type="ECO:0000256" key="4">
    <source>
        <dbReference type="RuleBase" id="RU363097"/>
    </source>
</evidence>
<evidence type="ECO:0000259" key="5">
    <source>
        <dbReference type="Pfam" id="PF03015"/>
    </source>
</evidence>
<dbReference type="InterPro" id="IPR013120">
    <property type="entry name" value="FAR_NAD-bd"/>
</dbReference>
<evidence type="ECO:0000313" key="7">
    <source>
        <dbReference type="EMBL" id="PWZ53244.1"/>
    </source>
</evidence>
<evidence type="ECO:0000256" key="1">
    <source>
        <dbReference type="ARBA" id="ARBA00005928"/>
    </source>
</evidence>
<name>A0A317Y6E0_MAIZE</name>
<feature type="domain" description="Thioester reductase (TE)" evidence="6">
    <location>
        <begin position="73"/>
        <end position="401"/>
    </location>
</feature>
<proteinExistence type="inferred from homology"/>
<dbReference type="GO" id="GO:0102965">
    <property type="term" value="F:alcohol-forming long-chain fatty acyl-CoA reductase activity"/>
    <property type="evidence" value="ECO:0007669"/>
    <property type="project" value="UniProtKB-EC"/>
</dbReference>
<keyword evidence="4" id="KW-0521">NADP</keyword>
<dbReference type="ExpressionAtlas" id="A0A317Y6E0">
    <property type="expression patterns" value="baseline and differential"/>
</dbReference>
<keyword evidence="2 4" id="KW-0444">Lipid biosynthesis</keyword>
<gene>
    <name evidence="7" type="primary">FAR4</name>
    <name evidence="7" type="ORF">Zm00014a_011472</name>
</gene>
<dbReference type="Pfam" id="PF07993">
    <property type="entry name" value="NAD_binding_4"/>
    <property type="match status" value="1"/>
</dbReference>
<dbReference type="GO" id="GO:0080019">
    <property type="term" value="F:alcohol-forming very long-chain fatty acyl-CoA reductase activity"/>
    <property type="evidence" value="ECO:0007669"/>
    <property type="project" value="InterPro"/>
</dbReference>
<dbReference type="SUPFAM" id="SSF51735">
    <property type="entry name" value="NAD(P)-binding Rossmann-fold domains"/>
    <property type="match status" value="1"/>
</dbReference>
<dbReference type="PANTHER" id="PTHR11011">
    <property type="entry name" value="MALE STERILITY PROTEIN 2-RELATED"/>
    <property type="match status" value="1"/>
</dbReference>
<keyword evidence="3 4" id="KW-0443">Lipid metabolism</keyword>
<sequence>MSRAFDDYYIKDCGVISTLEVTQRRTDSNDQFIILTTVGKVPATTSSKLQTMVDSAMDAARIIGYFKDKTILVTGSTGFLGKILVEKILRVQPAVRRIYLLVRAADEPSAQQRVQQEVTGTELFSLLRDKYGEEGFDLFIRDKIVPLAGDITNQDLGLEPTTLDGMAKEMDVIVNVAATTNFYERYDVALDVNVMGVKHLCHLAKHCANRPQDVHACLHWSVVGVLRPIITYVSGDGSTEPILEKPIKPGEALRGGGTRVDVDSELRLASDAKNDLTTTSTSSGAAERKAMKELGLRRARHFGWSNTYVFTKAMGEMVLEEQLRRGGDGDGGSSMPPPAVVVMRPSIITSVRADPVPGWVQGTRTIDTLIVGYAKRSISAFLADLRLVMDVIPADMVVNAMLAAAVAHSGSGSGSGQDVVVYYQPTSSLRNPVTYAVLYRSGSRHFREHPRVRDDGEAIPNKEMRFFTTIPRFRLYMILSYKLPLEMLHMANLLLCGLFSKLYKDSNRKYKFVMHLVDVYGPFAFFKGCFDDTNMERLRSAMVMSSPEDDMFNYDPRTIDWDDYFYRIHIPGVLKYVCK</sequence>
<comment type="catalytic activity">
    <reaction evidence="4">
        <text>a long-chain fatty acyl-CoA + 2 NADPH + 2 H(+) = a long-chain primary fatty alcohol + 2 NADP(+) + CoA</text>
        <dbReference type="Rhea" id="RHEA:52716"/>
        <dbReference type="ChEBI" id="CHEBI:15378"/>
        <dbReference type="ChEBI" id="CHEBI:57287"/>
        <dbReference type="ChEBI" id="CHEBI:57783"/>
        <dbReference type="ChEBI" id="CHEBI:58349"/>
        <dbReference type="ChEBI" id="CHEBI:77396"/>
        <dbReference type="ChEBI" id="CHEBI:83139"/>
        <dbReference type="EC" id="1.2.1.84"/>
    </reaction>
</comment>
<dbReference type="PANTHER" id="PTHR11011:SF72">
    <property type="entry name" value="FATTY ACYL-COA REDUCTASE"/>
    <property type="match status" value="1"/>
</dbReference>
<feature type="domain" description="Fatty acyl-CoA reductase C-terminal" evidence="5">
    <location>
        <begin position="481"/>
        <end position="579"/>
    </location>
</feature>
<comment type="function">
    <text evidence="4">Catalyzes the reduction of fatty acyl-CoA to fatty alcohols.</text>
</comment>
<reference evidence="7" key="1">
    <citation type="journal article" date="2018" name="Nat. Genet.">
        <title>Extensive intraspecific gene order and gene structural variations between Mo17 and other maize genomes.</title>
        <authorList>
            <person name="Sun S."/>
            <person name="Zhou Y."/>
            <person name="Chen J."/>
            <person name="Shi J."/>
            <person name="Zhao H."/>
            <person name="Zhao H."/>
            <person name="Song W."/>
            <person name="Zhang M."/>
            <person name="Cui Y."/>
            <person name="Dong X."/>
            <person name="Liu H."/>
            <person name="Ma X."/>
            <person name="Jiao Y."/>
            <person name="Wang B."/>
            <person name="Wei X."/>
            <person name="Stein J.C."/>
            <person name="Glaubitz J.C."/>
            <person name="Lu F."/>
            <person name="Yu G."/>
            <person name="Liang C."/>
            <person name="Fengler K."/>
            <person name="Li B."/>
            <person name="Rafalski A."/>
            <person name="Schnable P.S."/>
            <person name="Ware D.H."/>
            <person name="Buckler E.S."/>
            <person name="Lai J."/>
        </authorList>
    </citation>
    <scope>NUCLEOTIDE SEQUENCE [LARGE SCALE GENOMIC DNA]</scope>
    <source>
        <tissue evidence="7">Seedling</tissue>
    </source>
</reference>
<keyword evidence="4" id="KW-0560">Oxidoreductase</keyword>
<accession>A0A317Y6E0</accession>
<dbReference type="EC" id="1.2.1.84" evidence="4"/>
<comment type="similarity">
    <text evidence="1 4">Belongs to the fatty acyl-CoA reductase family.</text>
</comment>
<evidence type="ECO:0000259" key="6">
    <source>
        <dbReference type="Pfam" id="PF07993"/>
    </source>
</evidence>
<evidence type="ECO:0000256" key="2">
    <source>
        <dbReference type="ARBA" id="ARBA00022516"/>
    </source>
</evidence>
<comment type="caution">
    <text evidence="7">The sequence shown here is derived from an EMBL/GenBank/DDBJ whole genome shotgun (WGS) entry which is preliminary data.</text>
</comment>
<dbReference type="Gene3D" id="3.40.50.720">
    <property type="entry name" value="NAD(P)-binding Rossmann-like Domain"/>
    <property type="match status" value="1"/>
</dbReference>
<dbReference type="InterPro" id="IPR026055">
    <property type="entry name" value="FAR"/>
</dbReference>
<dbReference type="CDD" id="cd09071">
    <property type="entry name" value="FAR_C"/>
    <property type="match status" value="1"/>
</dbReference>
<dbReference type="GO" id="GO:0006629">
    <property type="term" value="P:lipid metabolic process"/>
    <property type="evidence" value="ECO:0007669"/>
    <property type="project" value="UniProtKB-KW"/>
</dbReference>
<dbReference type="AlphaFoldDB" id="A0A317Y6E0"/>
<dbReference type="EMBL" id="NCVQ01000001">
    <property type="protein sequence ID" value="PWZ53244.1"/>
    <property type="molecule type" value="Genomic_DNA"/>
</dbReference>
<dbReference type="CDD" id="cd05236">
    <property type="entry name" value="FAR-N_SDR_e"/>
    <property type="match status" value="1"/>
</dbReference>
<organism evidence="7">
    <name type="scientific">Zea mays</name>
    <name type="common">Maize</name>
    <dbReference type="NCBI Taxonomy" id="4577"/>
    <lineage>
        <taxon>Eukaryota</taxon>
        <taxon>Viridiplantae</taxon>
        <taxon>Streptophyta</taxon>
        <taxon>Embryophyta</taxon>
        <taxon>Tracheophyta</taxon>
        <taxon>Spermatophyta</taxon>
        <taxon>Magnoliopsida</taxon>
        <taxon>Liliopsida</taxon>
        <taxon>Poales</taxon>
        <taxon>Poaceae</taxon>
        <taxon>PACMAD clade</taxon>
        <taxon>Panicoideae</taxon>
        <taxon>Andropogonodae</taxon>
        <taxon>Andropogoneae</taxon>
        <taxon>Tripsacinae</taxon>
        <taxon>Zea</taxon>
    </lineage>
</organism>
<evidence type="ECO:0000256" key="3">
    <source>
        <dbReference type="ARBA" id="ARBA00023098"/>
    </source>
</evidence>
<dbReference type="Pfam" id="PF03015">
    <property type="entry name" value="Sterile"/>
    <property type="match status" value="1"/>
</dbReference>
<protein>
    <recommendedName>
        <fullName evidence="4">Fatty acyl-CoA reductase</fullName>
        <ecNumber evidence="4">1.2.1.84</ecNumber>
    </recommendedName>
</protein>
<dbReference type="InterPro" id="IPR033640">
    <property type="entry name" value="FAR_C"/>
</dbReference>
<dbReference type="InterPro" id="IPR036291">
    <property type="entry name" value="NAD(P)-bd_dom_sf"/>
</dbReference>